<feature type="compositionally biased region" description="Low complexity" evidence="1">
    <location>
        <begin position="167"/>
        <end position="185"/>
    </location>
</feature>
<dbReference type="GeneID" id="87936106"/>
<evidence type="ECO:0000313" key="4">
    <source>
        <dbReference type="Proteomes" id="UP001326199"/>
    </source>
</evidence>
<feature type="compositionally biased region" description="Polar residues" evidence="1">
    <location>
        <begin position="89"/>
        <end position="118"/>
    </location>
</feature>
<dbReference type="InterPro" id="IPR039467">
    <property type="entry name" value="TFIIIB_B''_Myb"/>
</dbReference>
<dbReference type="InterPro" id="IPR009057">
    <property type="entry name" value="Homeodomain-like_sf"/>
</dbReference>
<feature type="compositionally biased region" description="Polar residues" evidence="1">
    <location>
        <begin position="71"/>
        <end position="81"/>
    </location>
</feature>
<proteinExistence type="predicted"/>
<dbReference type="Proteomes" id="UP001326199">
    <property type="component" value="Unassembled WGS sequence"/>
</dbReference>
<dbReference type="PANTHER" id="PTHR22929">
    <property type="entry name" value="RNA POLYMERASE III TRANSCRIPTION INITIATION FACTOR B"/>
    <property type="match status" value="1"/>
</dbReference>
<feature type="region of interest" description="Disordered" evidence="1">
    <location>
        <begin position="621"/>
        <end position="640"/>
    </location>
</feature>
<feature type="compositionally biased region" description="Basic residues" evidence="1">
    <location>
        <begin position="300"/>
        <end position="310"/>
    </location>
</feature>
<feature type="compositionally biased region" description="Pro residues" evidence="1">
    <location>
        <begin position="149"/>
        <end position="166"/>
    </location>
</feature>
<feature type="compositionally biased region" description="Basic and acidic residues" evidence="1">
    <location>
        <begin position="588"/>
        <end position="616"/>
    </location>
</feature>
<sequence length="640" mass="69610">MLVNNKSKFKPGPKPKGKRPPPASRPSSSNTPASTPAASQQEDANPTPPPPSAPTEAAPPAIDNAPPQDVETPSAQGQTQHSEVREPSPISTMTSAAGVSSIQSQDDAIPSQAETPASTAPLPTAVSPRHTRPTAPKPVRASKSAAVSVPPPAAPAPALTPAPTPSVPEQASSATSSSGASTISEAPPPEEATPNTEDVVASVEPVAEQPAEPTSGPSQPPEPSTSGPSQAPKPKPKPKPRVPRKRKADTAIEEPAAGTAENEEAGEANTSTPAPRKRARRRAAPLPGEEGYEAYQAAKAGRKHRQKRTKAAVAAEDGETPEGEETQSRANSRAPRAQREVTPENAEEQVVDEDEFKMADLAKDLRIGKKFSLHDTLLERERVKKLKANEKRKKGRVNGAEEGGENNDNDGQPQPLNADTPLLGGNDDDEGGFARPVAVTAPVGEQYQIIDGEIVLNQSSLQIDRHARAREAEGNLEEVEVNDFTNHTTQQTYLRRALKPGQWSDADTDQFYWALSRFGTDFELISKMFPGKTRKHIKLKFNREERQNPARVKSALVGEVKQPMRIEEVKEKTKQEFETTDDIEKELEEQRKEFEEREEAVEREKREEEKRKEEKMLKELEEAKKKSGRRGKKKVEQGVW</sequence>
<feature type="compositionally biased region" description="Acidic residues" evidence="1">
    <location>
        <begin position="578"/>
        <end position="587"/>
    </location>
</feature>
<keyword evidence="4" id="KW-1185">Reference proteome</keyword>
<dbReference type="InterPro" id="IPR001005">
    <property type="entry name" value="SANT/Myb"/>
</dbReference>
<accession>A0ABR0H180</accession>
<evidence type="ECO:0000259" key="2">
    <source>
        <dbReference type="SMART" id="SM00717"/>
    </source>
</evidence>
<feature type="compositionally biased region" description="Acidic residues" evidence="1">
    <location>
        <begin position="345"/>
        <end position="355"/>
    </location>
</feature>
<evidence type="ECO:0000256" key="1">
    <source>
        <dbReference type="SAM" id="MobiDB-lite"/>
    </source>
</evidence>
<feature type="region of interest" description="Disordered" evidence="1">
    <location>
        <begin position="1"/>
        <end position="356"/>
    </location>
</feature>
<dbReference type="Pfam" id="PF15963">
    <property type="entry name" value="Myb_DNA-bind_7"/>
    <property type="match status" value="1"/>
</dbReference>
<reference evidence="3 4" key="1">
    <citation type="journal article" date="2023" name="bioRxiv">
        <title>High-quality genome assemblies of four members of thePodospora anserinaspecies complex.</title>
        <authorList>
            <person name="Ament-Velasquez S.L."/>
            <person name="Vogan A.A."/>
            <person name="Wallerman O."/>
            <person name="Hartmann F."/>
            <person name="Gautier V."/>
            <person name="Silar P."/>
            <person name="Giraud T."/>
            <person name="Johannesson H."/>
        </authorList>
    </citation>
    <scope>NUCLEOTIDE SEQUENCE [LARGE SCALE GENOMIC DNA]</scope>
    <source>
        <strain evidence="3 4">CBS 411.78</strain>
    </source>
</reference>
<feature type="compositionally biased region" description="Basic residues" evidence="1">
    <location>
        <begin position="234"/>
        <end position="247"/>
    </location>
</feature>
<dbReference type="RefSeq" id="XP_062761761.1">
    <property type="nucleotide sequence ID" value="XM_062915763.1"/>
</dbReference>
<feature type="region of interest" description="Disordered" evidence="1">
    <location>
        <begin position="388"/>
        <end position="434"/>
    </location>
</feature>
<evidence type="ECO:0000313" key="3">
    <source>
        <dbReference type="EMBL" id="KAK4661795.1"/>
    </source>
</evidence>
<dbReference type="SUPFAM" id="SSF46689">
    <property type="entry name" value="Homeodomain-like"/>
    <property type="match status" value="1"/>
</dbReference>
<dbReference type="CDD" id="cd00167">
    <property type="entry name" value="SANT"/>
    <property type="match status" value="1"/>
</dbReference>
<feature type="compositionally biased region" description="Acidic residues" evidence="1">
    <location>
        <begin position="316"/>
        <end position="325"/>
    </location>
</feature>
<dbReference type="EMBL" id="JAFFHB010000009">
    <property type="protein sequence ID" value="KAK4661795.1"/>
    <property type="molecule type" value="Genomic_DNA"/>
</dbReference>
<comment type="caution">
    <text evidence="3">The sequence shown here is derived from an EMBL/GenBank/DDBJ whole genome shotgun (WGS) entry which is preliminary data.</text>
</comment>
<gene>
    <name evidence="3" type="ORF">QC763_707740</name>
</gene>
<name>A0ABR0H180_9PEZI</name>
<organism evidence="3 4">
    <name type="scientific">Podospora pseudopauciseta</name>
    <dbReference type="NCBI Taxonomy" id="2093780"/>
    <lineage>
        <taxon>Eukaryota</taxon>
        <taxon>Fungi</taxon>
        <taxon>Dikarya</taxon>
        <taxon>Ascomycota</taxon>
        <taxon>Pezizomycotina</taxon>
        <taxon>Sordariomycetes</taxon>
        <taxon>Sordariomycetidae</taxon>
        <taxon>Sordariales</taxon>
        <taxon>Podosporaceae</taxon>
        <taxon>Podospora</taxon>
    </lineage>
</organism>
<feature type="region of interest" description="Disordered" evidence="1">
    <location>
        <begin position="571"/>
        <end position="616"/>
    </location>
</feature>
<feature type="compositionally biased region" description="Low complexity" evidence="1">
    <location>
        <begin position="25"/>
        <end position="39"/>
    </location>
</feature>
<feature type="compositionally biased region" description="Low complexity" evidence="1">
    <location>
        <begin position="138"/>
        <end position="148"/>
    </location>
</feature>
<protein>
    <recommendedName>
        <fullName evidence="2">Myb-like domain-containing protein</fullName>
    </recommendedName>
</protein>
<dbReference type="PANTHER" id="PTHR22929:SF0">
    <property type="entry name" value="TRANSCRIPTION FACTOR TFIIIB COMPONENT B'' HOMOLOG"/>
    <property type="match status" value="1"/>
</dbReference>
<feature type="domain" description="Myb-like" evidence="2">
    <location>
        <begin position="499"/>
        <end position="547"/>
    </location>
</feature>
<dbReference type="SMART" id="SM00717">
    <property type="entry name" value="SANT"/>
    <property type="match status" value="1"/>
</dbReference>
<feature type="compositionally biased region" description="Basic residues" evidence="1">
    <location>
        <begin position="7"/>
        <end position="19"/>
    </location>
</feature>